<proteinExistence type="predicted"/>
<evidence type="ECO:0000313" key="1">
    <source>
        <dbReference type="EMBL" id="TGO44024.1"/>
    </source>
</evidence>
<reference evidence="1 2" key="1">
    <citation type="submission" date="2017-12" db="EMBL/GenBank/DDBJ databases">
        <title>Comparative genomics of Botrytis spp.</title>
        <authorList>
            <person name="Valero-Jimenez C.A."/>
            <person name="Tapia P."/>
            <person name="Veloso J."/>
            <person name="Silva-Moreno E."/>
            <person name="Staats M."/>
            <person name="Valdes J.H."/>
            <person name="Van Kan J.A.L."/>
        </authorList>
    </citation>
    <scope>NUCLEOTIDE SEQUENCE [LARGE SCALE GENOMIC DNA]</scope>
    <source>
        <strain evidence="1 2">MUCL11595</strain>
    </source>
</reference>
<gene>
    <name evidence="1" type="ORF">BCON_0648g00020</name>
</gene>
<protein>
    <submittedName>
        <fullName evidence="1">Uncharacterized protein</fullName>
    </submittedName>
</protein>
<sequence length="106" mass="12046">MDSTAISTFRRPESKSFFTTAHSIVYATVNKLVIDDHVIKVRDCGENCPISIESRAEEKPTFSSEVFAKFCFEIFHIRVRAIKKPRAAAADREVRVSGQFFQESIT</sequence>
<comment type="caution">
    <text evidence="1">The sequence shown here is derived from an EMBL/GenBank/DDBJ whole genome shotgun (WGS) entry which is preliminary data.</text>
</comment>
<dbReference type="EMBL" id="PQXN01000646">
    <property type="protein sequence ID" value="TGO44024.1"/>
    <property type="molecule type" value="Genomic_DNA"/>
</dbReference>
<dbReference type="AlphaFoldDB" id="A0A4Z1H496"/>
<organism evidence="1 2">
    <name type="scientific">Botryotinia convoluta</name>
    <dbReference type="NCBI Taxonomy" id="54673"/>
    <lineage>
        <taxon>Eukaryota</taxon>
        <taxon>Fungi</taxon>
        <taxon>Dikarya</taxon>
        <taxon>Ascomycota</taxon>
        <taxon>Pezizomycotina</taxon>
        <taxon>Leotiomycetes</taxon>
        <taxon>Helotiales</taxon>
        <taxon>Sclerotiniaceae</taxon>
        <taxon>Botryotinia</taxon>
    </lineage>
</organism>
<dbReference type="Proteomes" id="UP000297527">
    <property type="component" value="Unassembled WGS sequence"/>
</dbReference>
<accession>A0A4Z1H496</accession>
<name>A0A4Z1H496_9HELO</name>
<keyword evidence="2" id="KW-1185">Reference proteome</keyword>
<evidence type="ECO:0000313" key="2">
    <source>
        <dbReference type="Proteomes" id="UP000297527"/>
    </source>
</evidence>